<evidence type="ECO:0000313" key="2">
    <source>
        <dbReference type="EMBL" id="GER45854.1"/>
    </source>
</evidence>
<gene>
    <name evidence="2" type="ORF">STAS_22839</name>
</gene>
<protein>
    <submittedName>
        <fullName evidence="2">Alpha/beta-Hydrolases superfamily protein</fullName>
    </submittedName>
</protein>
<dbReference type="AlphaFoldDB" id="A0A5A7QL21"/>
<feature type="region of interest" description="Disordered" evidence="1">
    <location>
        <begin position="17"/>
        <end position="41"/>
    </location>
</feature>
<reference evidence="3" key="1">
    <citation type="journal article" date="2019" name="Curr. Biol.">
        <title>Genome Sequence of Striga asiatica Provides Insight into the Evolution of Plant Parasitism.</title>
        <authorList>
            <person name="Yoshida S."/>
            <person name="Kim S."/>
            <person name="Wafula E.K."/>
            <person name="Tanskanen J."/>
            <person name="Kim Y.M."/>
            <person name="Honaas L."/>
            <person name="Yang Z."/>
            <person name="Spallek T."/>
            <person name="Conn C.E."/>
            <person name="Ichihashi Y."/>
            <person name="Cheong K."/>
            <person name="Cui S."/>
            <person name="Der J.P."/>
            <person name="Gundlach H."/>
            <person name="Jiao Y."/>
            <person name="Hori C."/>
            <person name="Ishida J.K."/>
            <person name="Kasahara H."/>
            <person name="Kiba T."/>
            <person name="Kim M.S."/>
            <person name="Koo N."/>
            <person name="Laohavisit A."/>
            <person name="Lee Y.H."/>
            <person name="Lumba S."/>
            <person name="McCourt P."/>
            <person name="Mortimer J.C."/>
            <person name="Mutuku J.M."/>
            <person name="Nomura T."/>
            <person name="Sasaki-Sekimoto Y."/>
            <person name="Seto Y."/>
            <person name="Wang Y."/>
            <person name="Wakatake T."/>
            <person name="Sakakibara H."/>
            <person name="Demura T."/>
            <person name="Yamaguchi S."/>
            <person name="Yoneyama K."/>
            <person name="Manabe R.I."/>
            <person name="Nelson D.C."/>
            <person name="Schulman A.H."/>
            <person name="Timko M.P."/>
            <person name="dePamphilis C.W."/>
            <person name="Choi D."/>
            <person name="Shirasu K."/>
        </authorList>
    </citation>
    <scope>NUCLEOTIDE SEQUENCE [LARGE SCALE GENOMIC DNA]</scope>
    <source>
        <strain evidence="3">cv. UVA1</strain>
    </source>
</reference>
<feature type="compositionally biased region" description="Basic and acidic residues" evidence="1">
    <location>
        <begin position="20"/>
        <end position="41"/>
    </location>
</feature>
<comment type="caution">
    <text evidence="2">The sequence shown here is derived from an EMBL/GenBank/DDBJ whole genome shotgun (WGS) entry which is preliminary data.</text>
</comment>
<feature type="compositionally biased region" description="Basic and acidic residues" evidence="1">
    <location>
        <begin position="74"/>
        <end position="86"/>
    </location>
</feature>
<feature type="region of interest" description="Disordered" evidence="1">
    <location>
        <begin position="66"/>
        <end position="86"/>
    </location>
</feature>
<evidence type="ECO:0000256" key="1">
    <source>
        <dbReference type="SAM" id="MobiDB-lite"/>
    </source>
</evidence>
<feature type="non-terminal residue" evidence="2">
    <location>
        <position position="1"/>
    </location>
</feature>
<keyword evidence="2" id="KW-0378">Hydrolase</keyword>
<dbReference type="EMBL" id="BKCP01007349">
    <property type="protein sequence ID" value="GER45854.1"/>
    <property type="molecule type" value="Genomic_DNA"/>
</dbReference>
<accession>A0A5A7QL21</accession>
<dbReference type="Proteomes" id="UP000325081">
    <property type="component" value="Unassembled WGS sequence"/>
</dbReference>
<evidence type="ECO:0000313" key="3">
    <source>
        <dbReference type="Proteomes" id="UP000325081"/>
    </source>
</evidence>
<name>A0A5A7QL21_STRAF</name>
<organism evidence="2 3">
    <name type="scientific">Striga asiatica</name>
    <name type="common">Asiatic witchweed</name>
    <name type="synonym">Buchnera asiatica</name>
    <dbReference type="NCBI Taxonomy" id="4170"/>
    <lineage>
        <taxon>Eukaryota</taxon>
        <taxon>Viridiplantae</taxon>
        <taxon>Streptophyta</taxon>
        <taxon>Embryophyta</taxon>
        <taxon>Tracheophyta</taxon>
        <taxon>Spermatophyta</taxon>
        <taxon>Magnoliopsida</taxon>
        <taxon>eudicotyledons</taxon>
        <taxon>Gunneridae</taxon>
        <taxon>Pentapetalae</taxon>
        <taxon>asterids</taxon>
        <taxon>lamiids</taxon>
        <taxon>Lamiales</taxon>
        <taxon>Orobanchaceae</taxon>
        <taxon>Buchnereae</taxon>
        <taxon>Striga</taxon>
    </lineage>
</organism>
<keyword evidence="3" id="KW-1185">Reference proteome</keyword>
<dbReference type="GO" id="GO:0016787">
    <property type="term" value="F:hydrolase activity"/>
    <property type="evidence" value="ECO:0007669"/>
    <property type="project" value="UniProtKB-KW"/>
</dbReference>
<proteinExistence type="predicted"/>
<sequence length="156" mass="17593">KKKNLRDPFKITHAARRKVHDPDRRTRFCQRQKHDAGGRERWRSRQKTLRLESVIQQFLYFGDSSSSAFSKDLQSQKKEHQGNDSRRLEAYISGGGTIDPPASANIPLVGNKNGERGSGLGYKLLAIGSGKMGPFRCSRLALGWSRSAIKRRLSPD</sequence>